<dbReference type="InterPro" id="IPR002172">
    <property type="entry name" value="LDrepeatLR_classA_rpt"/>
</dbReference>
<keyword evidence="6" id="KW-0677">Repeat</keyword>
<dbReference type="SUPFAM" id="SSF53300">
    <property type="entry name" value="vWA-like"/>
    <property type="match status" value="1"/>
</dbReference>
<dbReference type="InterPro" id="IPR050685">
    <property type="entry name" value="LDLR"/>
</dbReference>
<dbReference type="Proteomes" id="UP000887566">
    <property type="component" value="Unplaced"/>
</dbReference>
<evidence type="ECO:0000256" key="8">
    <source>
        <dbReference type="ARBA" id="ARBA00023136"/>
    </source>
</evidence>
<keyword evidence="12" id="KW-1185">Reference proteome</keyword>
<proteinExistence type="predicted"/>
<organism evidence="12 13">
    <name type="scientific">Plectus sambesii</name>
    <dbReference type="NCBI Taxonomy" id="2011161"/>
    <lineage>
        <taxon>Eukaryota</taxon>
        <taxon>Metazoa</taxon>
        <taxon>Ecdysozoa</taxon>
        <taxon>Nematoda</taxon>
        <taxon>Chromadorea</taxon>
        <taxon>Plectida</taxon>
        <taxon>Plectina</taxon>
        <taxon>Plectoidea</taxon>
        <taxon>Plectidae</taxon>
        <taxon>Plectus</taxon>
    </lineage>
</organism>
<evidence type="ECO:0000256" key="4">
    <source>
        <dbReference type="ARBA" id="ARBA00022692"/>
    </source>
</evidence>
<dbReference type="WBParaSite" id="PSAMB.scaffold5853size10746.g27478.t2">
    <property type="protein sequence ID" value="PSAMB.scaffold5853size10746.g27478.t2"/>
    <property type="gene ID" value="PSAMB.scaffold5853size10746.g27478"/>
</dbReference>
<dbReference type="PRINTS" id="PR00261">
    <property type="entry name" value="LDLRECEPTOR"/>
</dbReference>
<keyword evidence="9 10" id="KW-1015">Disulfide bond</keyword>
<evidence type="ECO:0000256" key="3">
    <source>
        <dbReference type="ARBA" id="ARBA00022525"/>
    </source>
</evidence>
<keyword evidence="4" id="KW-0812">Transmembrane</keyword>
<dbReference type="SUPFAM" id="SSF57424">
    <property type="entry name" value="LDL receptor-like module"/>
    <property type="match status" value="1"/>
</dbReference>
<evidence type="ECO:0000313" key="13">
    <source>
        <dbReference type="WBParaSite" id="PSAMB.scaffold5853size10746.g27478.t2"/>
    </source>
</evidence>
<sequence length="1315" mass="139172">MLHCGNGVCIDSSKIRDCVADCPDGSDEGSTMSTVCVSRSNLTADKDCTPIKCQNCVPPKNNTNLYANDTSVWAIYVVDVGARMSDDLKYFVEAIAKHLPAVESQFPGHISDFIVVPVGDSHAPGVNLPFNSSAIDQLEDGLAQQLKSGDECQKSLMQGILSGLKLAPPGSVLTVITDSSAYDSDLSADVIKLAVDRMVQIYVILSDDSCTCICTAQNVDQKTIAAFKNIVMVTHGSLYEITKTADDYNRAIAATTLSLRPDAVLIGKITNMTSASISVPLDSGMDSIIPEAVGASLQWSTMVGSTVFFGTKILNMTSAQSIITPLIYPGYPLTVSGTANGEIIINVRSLAWPATLATLSPNPQATQPTTTNAPAFGVPYYLLSGFSHSQQTKVTIERMDMIECASGKVLWTGMPAAYSNPSLPDYTMMIGPIDAPCRHFDIVLYGKNVGGESVARIAKHAFVVSDRTNEVVHGFPGSCPLLGQFDCGDGTCVDEAKFRDCAVDCPNTNDEARFKQQCSSQDFLVNGSKAECVPIKCPNCLPPNGTDLYGENPPDFFVNGSKAECVPIKCPNCLPPNGTDLYGENPPVSASYVIDIGARGVVIFDALTNATHRVFPAFDRKFPLRISKYELITISRATDRDFPAVESSTAEQFASDISELETISDGSTECNRRVLSAIQQAVDSADPGGVISVFVASGDSVLTSNNSDLVNRIIDTAAVQKRLTINIALTDKDCVCICTASNNTKNDATVLALKKIAQMTRGIFVGSAFDPTVIDGIVALTARDLRPDAIELAGSSTQSGAASVTIPVDSGLNTVTALANGVGVVIDFSGDNVSPSNKIVDTSDSVAESVSALTPGPGKTITIDAFAIGPVVLSVGAVGWPSVDVIFTLDPKSANPALTTSPLYGSRFHVLAAHSNDDKTTWPIESIEIVDAETGKTIRRGDAINLEPSIPGYSVSAGPFLAPCSYFFVTVGGTNPAGEQWKRMVKATFMAQDNYSGLFTLLNNTVCPTGKFSCESGSTTCLDQSKIQDCNVDCASGIDEARSKADILFCQSSQSPDATCQPTKCTQSCDPTTNTTENIYGKEPPISAVFVVDTGTRMTDDIPLISSSLQSKLPQVTSEFPGRISSYILFPIGKEPTTSTNFDGFSSALNALSLSGSDCQRPTYQTITTAISMALPNSVMILFTDSGITDAANEKQVIDAALDKNIQINVFLTDTACACICSANDKDQQSIDSLKKLAKLTKGSFVEMPPTQANYQAAAAIASNSLRPDSVILADIASSTGISQEIALDSNLKQVTAVLNSDRTVHTGEGTITTS</sequence>
<keyword evidence="5" id="KW-0732">Signal</keyword>
<keyword evidence="3" id="KW-0964">Secreted</keyword>
<accession>A0A914WY16</accession>
<evidence type="ECO:0000256" key="7">
    <source>
        <dbReference type="ARBA" id="ARBA00022989"/>
    </source>
</evidence>
<dbReference type="GO" id="GO:0016192">
    <property type="term" value="P:vesicle-mediated transport"/>
    <property type="evidence" value="ECO:0007669"/>
    <property type="project" value="UniProtKB-ARBA"/>
</dbReference>
<reference evidence="13" key="1">
    <citation type="submission" date="2022-11" db="UniProtKB">
        <authorList>
            <consortium name="WormBaseParasite"/>
        </authorList>
    </citation>
    <scope>IDENTIFICATION</scope>
</reference>
<feature type="domain" description="Hemicentin-1-like von Willebrand factor A" evidence="11">
    <location>
        <begin position="76"/>
        <end position="243"/>
    </location>
</feature>
<dbReference type="SMART" id="SM00192">
    <property type="entry name" value="LDLa"/>
    <property type="match status" value="3"/>
</dbReference>
<comment type="subcellular location">
    <subcellularLocation>
        <location evidence="1">Membrane</location>
        <topology evidence="1">Single-pass membrane protein</topology>
    </subcellularLocation>
    <subcellularLocation>
        <location evidence="2">Secreted</location>
    </subcellularLocation>
</comment>
<keyword evidence="8" id="KW-0472">Membrane</keyword>
<dbReference type="InterPro" id="IPR056861">
    <property type="entry name" value="HMCN1-like_VWA"/>
</dbReference>
<name>A0A914WY16_9BILA</name>
<dbReference type="Gene3D" id="4.10.400.10">
    <property type="entry name" value="Low-density Lipoprotein Receptor"/>
    <property type="match status" value="1"/>
</dbReference>
<evidence type="ECO:0000256" key="5">
    <source>
        <dbReference type="ARBA" id="ARBA00022729"/>
    </source>
</evidence>
<dbReference type="InterPro" id="IPR036465">
    <property type="entry name" value="vWFA_dom_sf"/>
</dbReference>
<comment type="caution">
    <text evidence="10">Lacks conserved residue(s) required for the propagation of feature annotation.</text>
</comment>
<dbReference type="CDD" id="cd00112">
    <property type="entry name" value="LDLa"/>
    <property type="match status" value="1"/>
</dbReference>
<dbReference type="PANTHER" id="PTHR24270">
    <property type="entry name" value="LOW-DENSITY LIPOPROTEIN RECEPTOR-RELATED"/>
    <property type="match status" value="1"/>
</dbReference>
<feature type="disulfide bond" evidence="10">
    <location>
        <begin position="487"/>
        <end position="505"/>
    </location>
</feature>
<evidence type="ECO:0000256" key="2">
    <source>
        <dbReference type="ARBA" id="ARBA00004613"/>
    </source>
</evidence>
<keyword evidence="7" id="KW-1133">Transmembrane helix</keyword>
<evidence type="ECO:0000256" key="9">
    <source>
        <dbReference type="ARBA" id="ARBA00023157"/>
    </source>
</evidence>
<dbReference type="PROSITE" id="PS50068">
    <property type="entry name" value="LDLRA_2"/>
    <property type="match status" value="1"/>
</dbReference>
<protein>
    <submittedName>
        <fullName evidence="13">VWFA domain-containing protein</fullName>
    </submittedName>
</protein>
<dbReference type="GO" id="GO:0005886">
    <property type="term" value="C:plasma membrane"/>
    <property type="evidence" value="ECO:0007669"/>
    <property type="project" value="TreeGrafter"/>
</dbReference>
<evidence type="ECO:0000313" key="12">
    <source>
        <dbReference type="Proteomes" id="UP000887566"/>
    </source>
</evidence>
<evidence type="ECO:0000256" key="6">
    <source>
        <dbReference type="ARBA" id="ARBA00022737"/>
    </source>
</evidence>
<evidence type="ECO:0000256" key="10">
    <source>
        <dbReference type="PROSITE-ProRule" id="PRU00124"/>
    </source>
</evidence>
<dbReference type="InterPro" id="IPR036055">
    <property type="entry name" value="LDL_receptor-like_sf"/>
</dbReference>
<evidence type="ECO:0000256" key="1">
    <source>
        <dbReference type="ARBA" id="ARBA00004167"/>
    </source>
</evidence>
<evidence type="ECO:0000259" key="11">
    <source>
        <dbReference type="Pfam" id="PF25106"/>
    </source>
</evidence>
<feature type="domain" description="Hemicentin-1-like von Willebrand factor A" evidence="11">
    <location>
        <begin position="1089"/>
        <end position="1248"/>
    </location>
</feature>
<dbReference type="Pfam" id="PF25106">
    <property type="entry name" value="VWA_4"/>
    <property type="match status" value="2"/>
</dbReference>